<dbReference type="PANTHER" id="PTHR14969:SF13">
    <property type="entry name" value="AT30094P"/>
    <property type="match status" value="1"/>
</dbReference>
<keyword evidence="1" id="KW-1133">Transmembrane helix</keyword>
<feature type="transmembrane region" description="Helical" evidence="1">
    <location>
        <begin position="24"/>
        <end position="48"/>
    </location>
</feature>
<dbReference type="KEGG" id="str:Sterm_2672"/>
<dbReference type="SMART" id="SM00014">
    <property type="entry name" value="acidPPc"/>
    <property type="match status" value="1"/>
</dbReference>
<feature type="transmembrane region" description="Helical" evidence="1">
    <location>
        <begin position="55"/>
        <end position="72"/>
    </location>
</feature>
<feature type="domain" description="Phosphatidic acid phosphatase type 2/haloperoxidase" evidence="2">
    <location>
        <begin position="54"/>
        <end position="162"/>
    </location>
</feature>
<reference evidence="3 4" key="2">
    <citation type="journal article" date="2010" name="Stand. Genomic Sci.">
        <title>Complete genome sequence of Sebaldella termitidis type strain (NCTC 11300).</title>
        <authorList>
            <person name="Harmon-Smith M."/>
            <person name="Celia L."/>
            <person name="Chertkov O."/>
            <person name="Lapidus A."/>
            <person name="Copeland A."/>
            <person name="Glavina Del Rio T."/>
            <person name="Nolan M."/>
            <person name="Lucas S."/>
            <person name="Tice H."/>
            <person name="Cheng J.F."/>
            <person name="Han C."/>
            <person name="Detter J.C."/>
            <person name="Bruce D."/>
            <person name="Goodwin L."/>
            <person name="Pitluck S."/>
            <person name="Pati A."/>
            <person name="Liolios K."/>
            <person name="Ivanova N."/>
            <person name="Mavromatis K."/>
            <person name="Mikhailova N."/>
            <person name="Chen A."/>
            <person name="Palaniappan K."/>
            <person name="Land M."/>
            <person name="Hauser L."/>
            <person name="Chang Y.J."/>
            <person name="Jeffries C.D."/>
            <person name="Brettin T."/>
            <person name="Goker M."/>
            <person name="Beck B."/>
            <person name="Bristow J."/>
            <person name="Eisen J.A."/>
            <person name="Markowitz V."/>
            <person name="Hugenholtz P."/>
            <person name="Kyrpides N.C."/>
            <person name="Klenk H.P."/>
            <person name="Chen F."/>
        </authorList>
    </citation>
    <scope>NUCLEOTIDE SEQUENCE [LARGE SCALE GENOMIC DNA]</scope>
    <source>
        <strain evidence="4">ATCC 33386 / NCTC 11300</strain>
    </source>
</reference>
<dbReference type="Gene3D" id="1.20.144.10">
    <property type="entry name" value="Phosphatidic acid phosphatase type 2/haloperoxidase"/>
    <property type="match status" value="1"/>
</dbReference>
<dbReference type="InterPro" id="IPR036938">
    <property type="entry name" value="PAP2/HPO_sf"/>
</dbReference>
<dbReference type="SUPFAM" id="SSF48317">
    <property type="entry name" value="Acid phosphatase/Vanadium-dependent haloperoxidase"/>
    <property type="match status" value="1"/>
</dbReference>
<dbReference type="InterPro" id="IPR000326">
    <property type="entry name" value="PAP2/HPO"/>
</dbReference>
<evidence type="ECO:0000313" key="4">
    <source>
        <dbReference type="Proteomes" id="UP000000845"/>
    </source>
</evidence>
<dbReference type="CDD" id="cd03392">
    <property type="entry name" value="PAP2_like_2"/>
    <property type="match status" value="1"/>
</dbReference>
<gene>
    <name evidence="3" type="ordered locus">Sterm_2672</name>
</gene>
<keyword evidence="1" id="KW-0812">Transmembrane</keyword>
<evidence type="ECO:0000313" key="3">
    <source>
        <dbReference type="EMBL" id="ACZ09517.1"/>
    </source>
</evidence>
<dbReference type="Proteomes" id="UP000000845">
    <property type="component" value="Chromosome"/>
</dbReference>
<reference evidence="4" key="1">
    <citation type="submission" date="2009-09" db="EMBL/GenBank/DDBJ databases">
        <title>The complete chromosome of Sebaldella termitidis ATCC 33386.</title>
        <authorList>
            <consortium name="US DOE Joint Genome Institute (JGI-PGF)"/>
            <person name="Lucas S."/>
            <person name="Copeland A."/>
            <person name="Lapidus A."/>
            <person name="Glavina del Rio T."/>
            <person name="Dalin E."/>
            <person name="Tice H."/>
            <person name="Bruce D."/>
            <person name="Goodwin L."/>
            <person name="Pitluck S."/>
            <person name="Kyrpides N."/>
            <person name="Mavromatis K."/>
            <person name="Ivanova N."/>
            <person name="Mikhailova N."/>
            <person name="Sims D."/>
            <person name="Meincke L."/>
            <person name="Brettin T."/>
            <person name="Detter J.C."/>
            <person name="Han C."/>
            <person name="Larimer F."/>
            <person name="Land M."/>
            <person name="Hauser L."/>
            <person name="Markowitz V."/>
            <person name="Cheng J.F."/>
            <person name="Hugenholtz P."/>
            <person name="Woyke T."/>
            <person name="Wu D."/>
            <person name="Eisen J.A."/>
        </authorList>
    </citation>
    <scope>NUCLEOTIDE SEQUENCE [LARGE SCALE GENOMIC DNA]</scope>
    <source>
        <strain evidence="4">ATCC 33386 / NCTC 11300</strain>
    </source>
</reference>
<accession>D1AME3</accession>
<dbReference type="Pfam" id="PF01569">
    <property type="entry name" value="PAP2"/>
    <property type="match status" value="1"/>
</dbReference>
<evidence type="ECO:0000259" key="2">
    <source>
        <dbReference type="SMART" id="SM00014"/>
    </source>
</evidence>
<dbReference type="RefSeq" id="WP_012862111.1">
    <property type="nucleotide sequence ID" value="NC_013517.1"/>
</dbReference>
<keyword evidence="4" id="KW-1185">Reference proteome</keyword>
<name>D1AME3_SEBTE</name>
<feature type="transmembrane region" description="Helical" evidence="1">
    <location>
        <begin position="147"/>
        <end position="164"/>
    </location>
</feature>
<dbReference type="AlphaFoldDB" id="D1AME3"/>
<dbReference type="PANTHER" id="PTHR14969">
    <property type="entry name" value="SPHINGOSINE-1-PHOSPHATE PHOSPHOHYDROLASE"/>
    <property type="match status" value="1"/>
</dbReference>
<evidence type="ECO:0000256" key="1">
    <source>
        <dbReference type="SAM" id="Phobius"/>
    </source>
</evidence>
<proteinExistence type="predicted"/>
<protein>
    <submittedName>
        <fullName evidence="3">Phosphoesterase PA-phosphatase related protein</fullName>
    </submittedName>
</protein>
<feature type="transmembrane region" description="Helical" evidence="1">
    <location>
        <begin position="99"/>
        <end position="117"/>
    </location>
</feature>
<dbReference type="STRING" id="526218.Sterm_2672"/>
<feature type="transmembrane region" description="Helical" evidence="1">
    <location>
        <begin position="124"/>
        <end position="141"/>
    </location>
</feature>
<keyword evidence="1" id="KW-0472">Membrane</keyword>
<sequence>MLNIMDQTAVNAVKLIQNPLLDKIMVFFTSLGDNGIIWIILMIVLLSGKKTRNKGVVLLITVITVFILTNYLKEEFHRVRPYEYMNFIPKVKTSGTSSFPSAHSAVAFAVFGVYYFYNLRYKYVIGVIALIIAVSRFYLEVHYLSDVLAGIALGLTVSYILFHVNEIILKSVKINNVYNILKRFFTGESQQ</sequence>
<organism evidence="3 4">
    <name type="scientific">Sebaldella termitidis (strain ATCC 33386 / NCTC 11300)</name>
    <dbReference type="NCBI Taxonomy" id="526218"/>
    <lineage>
        <taxon>Bacteria</taxon>
        <taxon>Fusobacteriati</taxon>
        <taxon>Fusobacteriota</taxon>
        <taxon>Fusobacteriia</taxon>
        <taxon>Fusobacteriales</taxon>
        <taxon>Leptotrichiaceae</taxon>
        <taxon>Sebaldella</taxon>
    </lineage>
</organism>
<dbReference type="eggNOG" id="COG0671">
    <property type="taxonomic scope" value="Bacteria"/>
</dbReference>
<dbReference type="HOGENOM" id="CLU_072573_10_3_0"/>
<dbReference type="EMBL" id="CP001739">
    <property type="protein sequence ID" value="ACZ09517.1"/>
    <property type="molecule type" value="Genomic_DNA"/>
</dbReference>